<keyword evidence="2" id="KW-1185">Reference proteome</keyword>
<dbReference type="EMBL" id="CAJVQC010093721">
    <property type="protein sequence ID" value="CAG8827383.1"/>
    <property type="molecule type" value="Genomic_DNA"/>
</dbReference>
<gene>
    <name evidence="1" type="ORF">RPERSI_LOCUS26966</name>
</gene>
<evidence type="ECO:0000313" key="2">
    <source>
        <dbReference type="Proteomes" id="UP000789920"/>
    </source>
</evidence>
<proteinExistence type="predicted"/>
<name>A0ACA9S4W1_9GLOM</name>
<comment type="caution">
    <text evidence="1">The sequence shown here is derived from an EMBL/GenBank/DDBJ whole genome shotgun (WGS) entry which is preliminary data.</text>
</comment>
<reference evidence="1" key="1">
    <citation type="submission" date="2021-06" db="EMBL/GenBank/DDBJ databases">
        <authorList>
            <person name="Kallberg Y."/>
            <person name="Tangrot J."/>
            <person name="Rosling A."/>
        </authorList>
    </citation>
    <scope>NUCLEOTIDE SEQUENCE</scope>
    <source>
        <strain evidence="1">MA461A</strain>
    </source>
</reference>
<sequence length="48" mass="5659">YIADHYKPEQLIFLDEASKDEHTCIITIKIIEGSCNKQCFENFIIREV</sequence>
<feature type="non-terminal residue" evidence="1">
    <location>
        <position position="48"/>
    </location>
</feature>
<dbReference type="Proteomes" id="UP000789920">
    <property type="component" value="Unassembled WGS sequence"/>
</dbReference>
<accession>A0ACA9S4W1</accession>
<organism evidence="1 2">
    <name type="scientific">Racocetra persica</name>
    <dbReference type="NCBI Taxonomy" id="160502"/>
    <lineage>
        <taxon>Eukaryota</taxon>
        <taxon>Fungi</taxon>
        <taxon>Fungi incertae sedis</taxon>
        <taxon>Mucoromycota</taxon>
        <taxon>Glomeromycotina</taxon>
        <taxon>Glomeromycetes</taxon>
        <taxon>Diversisporales</taxon>
        <taxon>Gigasporaceae</taxon>
        <taxon>Racocetra</taxon>
    </lineage>
</organism>
<protein>
    <submittedName>
        <fullName evidence="1">17231_t:CDS:1</fullName>
    </submittedName>
</protein>
<feature type="non-terminal residue" evidence="1">
    <location>
        <position position="1"/>
    </location>
</feature>
<evidence type="ECO:0000313" key="1">
    <source>
        <dbReference type="EMBL" id="CAG8827383.1"/>
    </source>
</evidence>